<gene>
    <name evidence="1" type="ORF">RPERSI_LOCUS7104</name>
</gene>
<dbReference type="Proteomes" id="UP000789920">
    <property type="component" value="Unassembled WGS sequence"/>
</dbReference>
<feature type="non-terminal residue" evidence="1">
    <location>
        <position position="58"/>
    </location>
</feature>
<reference evidence="1" key="1">
    <citation type="submission" date="2021-06" db="EMBL/GenBank/DDBJ databases">
        <authorList>
            <person name="Kallberg Y."/>
            <person name="Tangrot J."/>
            <person name="Rosling A."/>
        </authorList>
    </citation>
    <scope>NUCLEOTIDE SEQUENCE</scope>
    <source>
        <strain evidence="1">MA461A</strain>
    </source>
</reference>
<dbReference type="EMBL" id="CAJVQC010011766">
    <property type="protein sequence ID" value="CAG8630945.1"/>
    <property type="molecule type" value="Genomic_DNA"/>
</dbReference>
<evidence type="ECO:0000313" key="2">
    <source>
        <dbReference type="Proteomes" id="UP000789920"/>
    </source>
</evidence>
<evidence type="ECO:0000313" key="1">
    <source>
        <dbReference type="EMBL" id="CAG8630945.1"/>
    </source>
</evidence>
<feature type="non-terminal residue" evidence="1">
    <location>
        <position position="1"/>
    </location>
</feature>
<comment type="caution">
    <text evidence="1">The sequence shown here is derived from an EMBL/GenBank/DDBJ whole genome shotgun (WGS) entry which is preliminary data.</text>
</comment>
<proteinExistence type="predicted"/>
<organism evidence="1 2">
    <name type="scientific">Racocetra persica</name>
    <dbReference type="NCBI Taxonomy" id="160502"/>
    <lineage>
        <taxon>Eukaryota</taxon>
        <taxon>Fungi</taxon>
        <taxon>Fungi incertae sedis</taxon>
        <taxon>Mucoromycota</taxon>
        <taxon>Glomeromycotina</taxon>
        <taxon>Glomeromycetes</taxon>
        <taxon>Diversisporales</taxon>
        <taxon>Gigasporaceae</taxon>
        <taxon>Racocetra</taxon>
    </lineage>
</organism>
<protein>
    <submittedName>
        <fullName evidence="1">11857_t:CDS:1</fullName>
    </submittedName>
</protein>
<sequence length="58" mass="6314">AALAELCRLAESGSEPYKVQIIFNGLVGVPLFMQRCADTFRSSAFDQNATKAKITYDG</sequence>
<accession>A0ACA9N410</accession>
<name>A0ACA9N410_9GLOM</name>
<keyword evidence="2" id="KW-1185">Reference proteome</keyword>